<dbReference type="Pfam" id="PF07681">
    <property type="entry name" value="DoxX"/>
    <property type="match status" value="1"/>
</dbReference>
<dbReference type="PANTHER" id="PTHR39157">
    <property type="entry name" value="INTEGRAL MEMBRANE PROTEIN-RELATED"/>
    <property type="match status" value="1"/>
</dbReference>
<keyword evidence="4 5" id="KW-0472">Membrane</keyword>
<evidence type="ECO:0000256" key="1">
    <source>
        <dbReference type="ARBA" id="ARBA00004141"/>
    </source>
</evidence>
<dbReference type="PANTHER" id="PTHR39157:SF1">
    <property type="entry name" value="DOXX FAMILY PROTEIN"/>
    <property type="match status" value="1"/>
</dbReference>
<feature type="transmembrane region" description="Helical" evidence="5">
    <location>
        <begin position="79"/>
        <end position="99"/>
    </location>
</feature>
<gene>
    <name evidence="6" type="ORF">A2945_02475</name>
</gene>
<reference evidence="6 7" key="1">
    <citation type="journal article" date="2016" name="Nat. Commun.">
        <title>Thousands of microbial genomes shed light on interconnected biogeochemical processes in an aquifer system.</title>
        <authorList>
            <person name="Anantharaman K."/>
            <person name="Brown C.T."/>
            <person name="Hug L.A."/>
            <person name="Sharon I."/>
            <person name="Castelle C.J."/>
            <person name="Probst A.J."/>
            <person name="Thomas B.C."/>
            <person name="Singh A."/>
            <person name="Wilkins M.J."/>
            <person name="Karaoz U."/>
            <person name="Brodie E.L."/>
            <person name="Williams K.H."/>
            <person name="Hubbard S.S."/>
            <person name="Banfield J.F."/>
        </authorList>
    </citation>
    <scope>NUCLEOTIDE SEQUENCE [LARGE SCALE GENOMIC DNA]</scope>
</reference>
<organism evidence="6 7">
    <name type="scientific">Candidatus Liptonbacteria bacterium RIFCSPLOWO2_01_FULL_52_25</name>
    <dbReference type="NCBI Taxonomy" id="1798650"/>
    <lineage>
        <taxon>Bacteria</taxon>
        <taxon>Candidatus Liptoniibacteriota</taxon>
    </lineage>
</organism>
<evidence type="ECO:0000313" key="6">
    <source>
        <dbReference type="EMBL" id="OGY99835.1"/>
    </source>
</evidence>
<dbReference type="Proteomes" id="UP000178880">
    <property type="component" value="Unassembled WGS sequence"/>
</dbReference>
<evidence type="ECO:0000313" key="7">
    <source>
        <dbReference type="Proteomes" id="UP000178880"/>
    </source>
</evidence>
<proteinExistence type="predicted"/>
<keyword evidence="2 5" id="KW-0812">Transmembrane</keyword>
<accession>A0A1G2CEM9</accession>
<dbReference type="InterPro" id="IPR032808">
    <property type="entry name" value="DoxX"/>
</dbReference>
<sequence>MSNVQIPEPKLSQFLFSDSRVSWLWLAVRVYVGYDWLMAGWGKFVNPAWVGSDAGTSIAKFFQGAVEKTAGAHPAVSAWYGWFLTHVAIPNATFFSYLITFGEIAVGVGLILGAFTGLAAFFGAFMNFNFLFAGTISLNPVLLFIQLFLILAWRNAGWWGLDRFLLPRLGVPWQPGTAFKKKN</sequence>
<comment type="caution">
    <text evidence="6">The sequence shown here is derived from an EMBL/GenBank/DDBJ whole genome shotgun (WGS) entry which is preliminary data.</text>
</comment>
<dbReference type="GO" id="GO:0016020">
    <property type="term" value="C:membrane"/>
    <property type="evidence" value="ECO:0007669"/>
    <property type="project" value="UniProtKB-SubCell"/>
</dbReference>
<evidence type="ECO:0000256" key="5">
    <source>
        <dbReference type="SAM" id="Phobius"/>
    </source>
</evidence>
<evidence type="ECO:0000256" key="3">
    <source>
        <dbReference type="ARBA" id="ARBA00022989"/>
    </source>
</evidence>
<dbReference type="AlphaFoldDB" id="A0A1G2CEM9"/>
<dbReference type="STRING" id="1798650.A2945_02475"/>
<keyword evidence="3 5" id="KW-1133">Transmembrane helix</keyword>
<feature type="transmembrane region" description="Helical" evidence="5">
    <location>
        <begin position="21"/>
        <end position="39"/>
    </location>
</feature>
<evidence type="ECO:0000256" key="4">
    <source>
        <dbReference type="ARBA" id="ARBA00023136"/>
    </source>
</evidence>
<feature type="transmembrane region" description="Helical" evidence="5">
    <location>
        <begin position="131"/>
        <end position="153"/>
    </location>
</feature>
<protein>
    <submittedName>
        <fullName evidence="6">DoxX family protein</fullName>
    </submittedName>
</protein>
<feature type="transmembrane region" description="Helical" evidence="5">
    <location>
        <begin position="106"/>
        <end position="125"/>
    </location>
</feature>
<dbReference type="EMBL" id="MHLA01000013">
    <property type="protein sequence ID" value="OGY99835.1"/>
    <property type="molecule type" value="Genomic_DNA"/>
</dbReference>
<name>A0A1G2CEM9_9BACT</name>
<comment type="subcellular location">
    <subcellularLocation>
        <location evidence="1">Membrane</location>
        <topology evidence="1">Multi-pass membrane protein</topology>
    </subcellularLocation>
</comment>
<evidence type="ECO:0000256" key="2">
    <source>
        <dbReference type="ARBA" id="ARBA00022692"/>
    </source>
</evidence>